<comment type="similarity">
    <text evidence="2">Belongs to the PA-phosphatase related phosphoesterase family.</text>
</comment>
<comment type="subcellular location">
    <subcellularLocation>
        <location evidence="1">Membrane</location>
        <topology evidence="1">Multi-pass membrane protein</topology>
    </subcellularLocation>
</comment>
<dbReference type="GO" id="GO:0008195">
    <property type="term" value="F:phosphatidate phosphatase activity"/>
    <property type="evidence" value="ECO:0007669"/>
    <property type="project" value="TreeGrafter"/>
</dbReference>
<feature type="transmembrane region" description="Helical" evidence="6">
    <location>
        <begin position="210"/>
        <end position="229"/>
    </location>
</feature>
<dbReference type="Pfam" id="PF01569">
    <property type="entry name" value="PAP2"/>
    <property type="match status" value="1"/>
</dbReference>
<dbReference type="InterPro" id="IPR036938">
    <property type="entry name" value="PAP2/HPO_sf"/>
</dbReference>
<dbReference type="GO" id="GO:0046839">
    <property type="term" value="P:phospholipid dephosphorylation"/>
    <property type="evidence" value="ECO:0007669"/>
    <property type="project" value="TreeGrafter"/>
</dbReference>
<dbReference type="SMART" id="SM00014">
    <property type="entry name" value="acidPPc"/>
    <property type="match status" value="1"/>
</dbReference>
<evidence type="ECO:0000256" key="5">
    <source>
        <dbReference type="ARBA" id="ARBA00023136"/>
    </source>
</evidence>
<feature type="domain" description="Phosphatidic acid phosphatase type 2/haloperoxidase" evidence="7">
    <location>
        <begin position="111"/>
        <end position="256"/>
    </location>
</feature>
<evidence type="ECO:0000256" key="6">
    <source>
        <dbReference type="SAM" id="Phobius"/>
    </source>
</evidence>
<dbReference type="CDD" id="cd03384">
    <property type="entry name" value="PAP2_wunen"/>
    <property type="match status" value="1"/>
</dbReference>
<reference evidence="8" key="1">
    <citation type="submission" date="2023-07" db="EMBL/GenBank/DDBJ databases">
        <authorList>
            <consortium name="CYATHOMIX"/>
        </authorList>
    </citation>
    <scope>NUCLEOTIDE SEQUENCE</scope>
    <source>
        <strain evidence="8">N/A</strain>
    </source>
</reference>
<name>A0AA36H8P0_CYLNA</name>
<proteinExistence type="inferred from homology"/>
<evidence type="ECO:0000259" key="7">
    <source>
        <dbReference type="SMART" id="SM00014"/>
    </source>
</evidence>
<evidence type="ECO:0000313" key="8">
    <source>
        <dbReference type="EMBL" id="CAJ0605816.1"/>
    </source>
</evidence>
<dbReference type="GO" id="GO:0005886">
    <property type="term" value="C:plasma membrane"/>
    <property type="evidence" value="ECO:0007669"/>
    <property type="project" value="TreeGrafter"/>
</dbReference>
<dbReference type="GO" id="GO:0006644">
    <property type="term" value="P:phospholipid metabolic process"/>
    <property type="evidence" value="ECO:0007669"/>
    <property type="project" value="InterPro"/>
</dbReference>
<organism evidence="8 9">
    <name type="scientific">Cylicocyclus nassatus</name>
    <name type="common">Nematode worm</name>
    <dbReference type="NCBI Taxonomy" id="53992"/>
    <lineage>
        <taxon>Eukaryota</taxon>
        <taxon>Metazoa</taxon>
        <taxon>Ecdysozoa</taxon>
        <taxon>Nematoda</taxon>
        <taxon>Chromadorea</taxon>
        <taxon>Rhabditida</taxon>
        <taxon>Rhabditina</taxon>
        <taxon>Rhabditomorpha</taxon>
        <taxon>Strongyloidea</taxon>
        <taxon>Strongylidae</taxon>
        <taxon>Cylicocyclus</taxon>
    </lineage>
</organism>
<accession>A0AA36H8P0</accession>
<comment type="caution">
    <text evidence="8">The sequence shown here is derived from an EMBL/GenBank/DDBJ whole genome shotgun (WGS) entry which is preliminary data.</text>
</comment>
<keyword evidence="5 6" id="KW-0472">Membrane</keyword>
<dbReference type="InterPro" id="IPR000326">
    <property type="entry name" value="PAP2/HPO"/>
</dbReference>
<keyword evidence="3 6" id="KW-0812">Transmembrane</keyword>
<dbReference type="InterPro" id="IPR043216">
    <property type="entry name" value="PAP-like"/>
</dbReference>
<feature type="transmembrane region" description="Helical" evidence="6">
    <location>
        <begin position="12"/>
        <end position="34"/>
    </location>
</feature>
<feature type="transmembrane region" description="Helical" evidence="6">
    <location>
        <begin position="241"/>
        <end position="263"/>
    </location>
</feature>
<feature type="transmembrane region" description="Helical" evidence="6">
    <location>
        <begin position="54"/>
        <end position="82"/>
    </location>
</feature>
<dbReference type="Proteomes" id="UP001176961">
    <property type="component" value="Unassembled WGS sequence"/>
</dbReference>
<dbReference type="EMBL" id="CATQJL010000316">
    <property type="protein sequence ID" value="CAJ0605816.1"/>
    <property type="molecule type" value="Genomic_DNA"/>
</dbReference>
<dbReference type="Gene3D" id="1.20.144.10">
    <property type="entry name" value="Phosphatidic acid phosphatase type 2/haloperoxidase"/>
    <property type="match status" value="1"/>
</dbReference>
<evidence type="ECO:0000313" key="9">
    <source>
        <dbReference type="Proteomes" id="UP001176961"/>
    </source>
</evidence>
<evidence type="ECO:0000256" key="2">
    <source>
        <dbReference type="ARBA" id="ARBA00008816"/>
    </source>
</evidence>
<evidence type="ECO:0000256" key="1">
    <source>
        <dbReference type="ARBA" id="ARBA00004141"/>
    </source>
</evidence>
<dbReference type="PANTHER" id="PTHR10165:SF201">
    <property type="entry name" value="PHOSPHATIDIC ACID PHOSPHATASE TYPE 2_HALOPEROXIDASE DOMAIN-CONTAINING PROTEIN"/>
    <property type="match status" value="1"/>
</dbReference>
<dbReference type="SUPFAM" id="SSF48317">
    <property type="entry name" value="Acid phosphatase/Vanadium-dependent haloperoxidase"/>
    <property type="match status" value="1"/>
</dbReference>
<evidence type="ECO:0000256" key="3">
    <source>
        <dbReference type="ARBA" id="ARBA00022692"/>
    </source>
</evidence>
<sequence>MAYTIRISRVVGDIVVIACCAIPLLLFELLAKPYKRGFYCDDESIRYPFRKSQVSRQICAIVGTIVGLVIIIITEIFRVLVLDRKYENEFVTYMFKGHDVHRIVVRLYCFIGYFLLGIVFNQLLVDIGKYTIGRQRPHFMDVCQPSRGYNECTTPNKYITDFTCTGTDQYLINESMLSFFSGHSAFSFYVAWFCSLYLRARIYRPVFSRILVPAIQFLLLGTAGWVALTRISDYKHHWSDVLVGALLGSAVGILMALFVAEVFDRREIPTSYSSLDKLSSVVKNGHIIIPL</sequence>
<feature type="transmembrane region" description="Helical" evidence="6">
    <location>
        <begin position="176"/>
        <end position="198"/>
    </location>
</feature>
<evidence type="ECO:0000256" key="4">
    <source>
        <dbReference type="ARBA" id="ARBA00022989"/>
    </source>
</evidence>
<protein>
    <recommendedName>
        <fullName evidence="7">Phosphatidic acid phosphatase type 2/haloperoxidase domain-containing protein</fullName>
    </recommendedName>
</protein>
<dbReference type="PANTHER" id="PTHR10165">
    <property type="entry name" value="LIPID PHOSPHATE PHOSPHATASE"/>
    <property type="match status" value="1"/>
</dbReference>
<feature type="transmembrane region" description="Helical" evidence="6">
    <location>
        <begin position="103"/>
        <end position="124"/>
    </location>
</feature>
<keyword evidence="9" id="KW-1185">Reference proteome</keyword>
<dbReference type="GO" id="GO:0007165">
    <property type="term" value="P:signal transduction"/>
    <property type="evidence" value="ECO:0007669"/>
    <property type="project" value="TreeGrafter"/>
</dbReference>
<gene>
    <name evidence="8" type="ORF">CYNAS_LOCUS17799</name>
</gene>
<keyword evidence="4 6" id="KW-1133">Transmembrane helix</keyword>
<dbReference type="AlphaFoldDB" id="A0AA36H8P0"/>